<comment type="similarity">
    <text evidence="2 9">Belongs to the glycosyl hydrolase 10 (cellulase F) family.</text>
</comment>
<dbReference type="EMBL" id="JAELXT010000020">
    <property type="protein sequence ID" value="MBJ6127106.1"/>
    <property type="molecule type" value="Genomic_DNA"/>
</dbReference>
<evidence type="ECO:0000313" key="11">
    <source>
        <dbReference type="EMBL" id="MBJ6127106.1"/>
    </source>
</evidence>
<dbReference type="PROSITE" id="PS51760">
    <property type="entry name" value="GH10_2"/>
    <property type="match status" value="1"/>
</dbReference>
<evidence type="ECO:0000313" key="12">
    <source>
        <dbReference type="Proteomes" id="UP000620670"/>
    </source>
</evidence>
<keyword evidence="3" id="KW-0858">Xylan degradation</keyword>
<dbReference type="Proteomes" id="UP000620670">
    <property type="component" value="Unassembled WGS sequence"/>
</dbReference>
<evidence type="ECO:0000256" key="9">
    <source>
        <dbReference type="RuleBase" id="RU361174"/>
    </source>
</evidence>
<evidence type="ECO:0000256" key="2">
    <source>
        <dbReference type="ARBA" id="ARBA00007495"/>
    </source>
</evidence>
<dbReference type="InterPro" id="IPR044846">
    <property type="entry name" value="GH10"/>
</dbReference>
<evidence type="ECO:0000256" key="8">
    <source>
        <dbReference type="ARBA" id="ARBA00023326"/>
    </source>
</evidence>
<evidence type="ECO:0000259" key="10">
    <source>
        <dbReference type="PROSITE" id="PS51760"/>
    </source>
</evidence>
<name>A0ABS0Y464_9HYPH</name>
<keyword evidence="12" id="KW-1185">Reference proteome</keyword>
<keyword evidence="7 9" id="KW-0326">Glycosidase</keyword>
<dbReference type="SUPFAM" id="SSF51445">
    <property type="entry name" value="(Trans)glycosidases"/>
    <property type="match status" value="1"/>
</dbReference>
<evidence type="ECO:0000256" key="6">
    <source>
        <dbReference type="ARBA" id="ARBA00023277"/>
    </source>
</evidence>
<keyword evidence="8 9" id="KW-0624">Polysaccharide degradation</keyword>
<reference evidence="12" key="1">
    <citation type="submission" date="2020-12" db="EMBL/GenBank/DDBJ databases">
        <title>Hymenobacter sp.</title>
        <authorList>
            <person name="Kim M.K."/>
        </authorList>
    </citation>
    <scope>NUCLEOTIDE SEQUENCE [LARGE SCALE GENOMIC DNA]</scope>
    <source>
        <strain evidence="12">BT325</strain>
    </source>
</reference>
<dbReference type="PANTHER" id="PTHR31490">
    <property type="entry name" value="GLYCOSYL HYDROLASE"/>
    <property type="match status" value="1"/>
</dbReference>
<keyword evidence="6 9" id="KW-0119">Carbohydrate metabolism</keyword>
<evidence type="ECO:0000256" key="7">
    <source>
        <dbReference type="ARBA" id="ARBA00023295"/>
    </source>
</evidence>
<evidence type="ECO:0000256" key="3">
    <source>
        <dbReference type="ARBA" id="ARBA00022651"/>
    </source>
</evidence>
<organism evidence="11 12">
    <name type="scientific">Microvirga splendida</name>
    <dbReference type="NCBI Taxonomy" id="2795727"/>
    <lineage>
        <taxon>Bacteria</taxon>
        <taxon>Pseudomonadati</taxon>
        <taxon>Pseudomonadota</taxon>
        <taxon>Alphaproteobacteria</taxon>
        <taxon>Hyphomicrobiales</taxon>
        <taxon>Methylobacteriaceae</taxon>
        <taxon>Microvirga</taxon>
    </lineage>
</organism>
<gene>
    <name evidence="11" type="ORF">JAO75_17020</name>
</gene>
<dbReference type="Pfam" id="PF00331">
    <property type="entry name" value="Glyco_hydro_10"/>
    <property type="match status" value="1"/>
</dbReference>
<protein>
    <recommendedName>
        <fullName evidence="9">Beta-xylanase</fullName>
        <ecNumber evidence="9">3.2.1.8</ecNumber>
    </recommendedName>
</protein>
<keyword evidence="5 9" id="KW-0378">Hydrolase</keyword>
<evidence type="ECO:0000256" key="4">
    <source>
        <dbReference type="ARBA" id="ARBA00022729"/>
    </source>
</evidence>
<comment type="caution">
    <text evidence="11">The sequence shown here is derived from an EMBL/GenBank/DDBJ whole genome shotgun (WGS) entry which is preliminary data.</text>
</comment>
<dbReference type="Gene3D" id="3.20.20.80">
    <property type="entry name" value="Glycosidases"/>
    <property type="match status" value="1"/>
</dbReference>
<sequence length="341" mass="38157">MGGLSSAAAQNGLLFGTAVCTSDVLAQPLTRAILRDCSIVTPEYEMKWDAVCPNPGFPDYSAADELVSFALANALAVHGHTLWWHESVPPALRTEPEKRFREAAMDHLQATVTRYAGRLHSWDVVNEPLEPADGRADSLRETPFLSAFGPGYIETAFHQASLLDPAAILVLNEMGLEYASPAAEDKRRQMLALLEREKSRGTPIACLGIQSHLTALEQPRNHPELRTFLREVRAMGLTVMITELDVSDHLCPRDRRRRDAIVADTYRAYLDLVLEETEVLAVSTWRLSDDRTWLNGFRPRPDGAPQRPLLYDRAIRRKPAWHEVEHALSKERQPGSDEAPP</sequence>
<evidence type="ECO:0000256" key="1">
    <source>
        <dbReference type="ARBA" id="ARBA00000681"/>
    </source>
</evidence>
<feature type="domain" description="GH10" evidence="10">
    <location>
        <begin position="1"/>
        <end position="327"/>
    </location>
</feature>
<keyword evidence="4" id="KW-0732">Signal</keyword>
<dbReference type="EC" id="3.2.1.8" evidence="9"/>
<dbReference type="PRINTS" id="PR00134">
    <property type="entry name" value="GLHYDRLASE10"/>
</dbReference>
<dbReference type="InterPro" id="IPR017853">
    <property type="entry name" value="GH"/>
</dbReference>
<accession>A0ABS0Y464</accession>
<dbReference type="SMART" id="SM00633">
    <property type="entry name" value="Glyco_10"/>
    <property type="match status" value="1"/>
</dbReference>
<proteinExistence type="inferred from homology"/>
<dbReference type="InterPro" id="IPR001000">
    <property type="entry name" value="GH10_dom"/>
</dbReference>
<dbReference type="PANTHER" id="PTHR31490:SF88">
    <property type="entry name" value="BETA-XYLANASE"/>
    <property type="match status" value="1"/>
</dbReference>
<evidence type="ECO:0000256" key="5">
    <source>
        <dbReference type="ARBA" id="ARBA00022801"/>
    </source>
</evidence>
<comment type="catalytic activity">
    <reaction evidence="1 9">
        <text>Endohydrolysis of (1-&gt;4)-beta-D-xylosidic linkages in xylans.</text>
        <dbReference type="EC" id="3.2.1.8"/>
    </reaction>
</comment>